<protein>
    <submittedName>
        <fullName evidence="1">Uncharacterized protein</fullName>
    </submittedName>
</protein>
<accession>A0AAT9GB33</accession>
<keyword evidence="1" id="KW-0614">Plasmid</keyword>
<dbReference type="AlphaFoldDB" id="A0AAT9GB33"/>
<organism evidence="1">
    <name type="scientific">Candidatus Tisiphia endosymbiont of Sergentomyia squamirostris</name>
    <dbReference type="NCBI Taxonomy" id="3113639"/>
    <lineage>
        <taxon>Bacteria</taxon>
        <taxon>Pseudomonadati</taxon>
        <taxon>Pseudomonadota</taxon>
        <taxon>Alphaproteobacteria</taxon>
        <taxon>Rickettsiales</taxon>
        <taxon>Rickettsiaceae</taxon>
        <taxon>Rickettsieae</taxon>
        <taxon>Candidatus Tisiphia</taxon>
    </lineage>
</organism>
<dbReference type="EMBL" id="AP029171">
    <property type="protein sequence ID" value="BFD46926.1"/>
    <property type="molecule type" value="Genomic_DNA"/>
</dbReference>
<evidence type="ECO:0000313" key="1">
    <source>
        <dbReference type="EMBL" id="BFD46926.1"/>
    </source>
</evidence>
<sequence>MTAIKLYVLIRLQNYCNLYLLLIMNKDKDTLLKKHLDEHLVTLRIKKSVVDLIDKERSKFSSPRSSWITQAVVEKLEKLGYEVK</sequence>
<gene>
    <name evidence="1" type="ORF">DMENIID0002_15720</name>
</gene>
<reference evidence="1" key="1">
    <citation type="submission" date="2024-01" db="EMBL/GenBank/DDBJ databases">
        <title>Sequencing the genomes of a sandfly, Sergentomyia squamirostris, and its two endosymbionts.</title>
        <authorList>
            <person name="Itokawa K."/>
            <person name="Sanjoba C."/>
        </authorList>
    </citation>
    <scope>NUCLEOTIDE SEQUENCE</scope>
    <source>
        <strain evidence="1">RiSSQ</strain>
        <plasmid evidence="1">pRiSSQ01</plasmid>
    </source>
</reference>
<geneLocation type="plasmid" evidence="1">
    <name>pRiSSQ01</name>
</geneLocation>
<proteinExistence type="predicted"/>
<name>A0AAT9GB33_9RICK</name>